<dbReference type="Pfam" id="PF00571">
    <property type="entry name" value="CBS"/>
    <property type="match status" value="2"/>
</dbReference>
<dbReference type="AlphaFoldDB" id="A0A1R1I1F5"/>
<dbReference type="EMBL" id="MTHD01000005">
    <property type="protein sequence ID" value="OMG52585.1"/>
    <property type="molecule type" value="Genomic_DNA"/>
</dbReference>
<protein>
    <submittedName>
        <fullName evidence="4">Inosine-5-monophosphate dehydrogenase</fullName>
    </submittedName>
</protein>
<dbReference type="SUPFAM" id="SSF54631">
    <property type="entry name" value="CBS-domain pair"/>
    <property type="match status" value="1"/>
</dbReference>
<dbReference type="PANTHER" id="PTHR43080">
    <property type="entry name" value="CBS DOMAIN-CONTAINING PROTEIN CBSX3, MITOCHONDRIAL"/>
    <property type="match status" value="1"/>
</dbReference>
<dbReference type="OrthoDB" id="9807125at2"/>
<dbReference type="PROSITE" id="PS51371">
    <property type="entry name" value="CBS"/>
    <property type="match status" value="2"/>
</dbReference>
<proteinExistence type="predicted"/>
<dbReference type="Gene3D" id="3.10.580.10">
    <property type="entry name" value="CBS-domain"/>
    <property type="match status" value="1"/>
</dbReference>
<dbReference type="InterPro" id="IPR000644">
    <property type="entry name" value="CBS_dom"/>
</dbReference>
<evidence type="ECO:0000256" key="2">
    <source>
        <dbReference type="PROSITE-ProRule" id="PRU00703"/>
    </source>
</evidence>
<evidence type="ECO:0000259" key="3">
    <source>
        <dbReference type="PROSITE" id="PS51371"/>
    </source>
</evidence>
<dbReference type="InterPro" id="IPR051257">
    <property type="entry name" value="Diverse_CBS-Domain"/>
</dbReference>
<evidence type="ECO:0000256" key="1">
    <source>
        <dbReference type="ARBA" id="ARBA00023122"/>
    </source>
</evidence>
<dbReference type="InterPro" id="IPR046342">
    <property type="entry name" value="CBS_dom_sf"/>
</dbReference>
<organism evidence="4 5">
    <name type="scientific">Azonexus hydrophilus</name>
    <dbReference type="NCBI Taxonomy" id="418702"/>
    <lineage>
        <taxon>Bacteria</taxon>
        <taxon>Pseudomonadati</taxon>
        <taxon>Pseudomonadota</taxon>
        <taxon>Betaproteobacteria</taxon>
        <taxon>Rhodocyclales</taxon>
        <taxon>Azonexaceae</taxon>
        <taxon>Azonexus</taxon>
    </lineage>
</organism>
<dbReference type="STRING" id="418702.BJN45_15000"/>
<sequence length="146" mass="16066">MPRRMIRNILADRPLITASKEMTVRAACRLMAEKRIGALLVVEGLKTVGIFTERDALNKVLAATLDPDKTLVAQVMVADPLCIRDDKPLSHALHMMSEGGFRHVPVVDAEGRAIGMVSARDALGQDMLEVEQDIKRMEALESVIGY</sequence>
<keyword evidence="5" id="KW-1185">Reference proteome</keyword>
<evidence type="ECO:0000313" key="4">
    <source>
        <dbReference type="EMBL" id="OMG52585.1"/>
    </source>
</evidence>
<gene>
    <name evidence="4" type="ORF">BJN45_15000</name>
</gene>
<keyword evidence="1 2" id="KW-0129">CBS domain</keyword>
<feature type="domain" description="CBS" evidence="3">
    <location>
        <begin position="11"/>
        <end position="70"/>
    </location>
</feature>
<name>A0A1R1I1F5_9RHOO</name>
<dbReference type="SMART" id="SM00116">
    <property type="entry name" value="CBS"/>
    <property type="match status" value="2"/>
</dbReference>
<dbReference type="PANTHER" id="PTHR43080:SF2">
    <property type="entry name" value="CBS DOMAIN-CONTAINING PROTEIN"/>
    <property type="match status" value="1"/>
</dbReference>
<evidence type="ECO:0000313" key="5">
    <source>
        <dbReference type="Proteomes" id="UP000187526"/>
    </source>
</evidence>
<accession>A0A1R1I1F5</accession>
<comment type="caution">
    <text evidence="4">The sequence shown here is derived from an EMBL/GenBank/DDBJ whole genome shotgun (WGS) entry which is preliminary data.</text>
</comment>
<dbReference type="RefSeq" id="WP_076096639.1">
    <property type="nucleotide sequence ID" value="NZ_MTHD01000005.1"/>
</dbReference>
<dbReference type="Proteomes" id="UP000187526">
    <property type="component" value="Unassembled WGS sequence"/>
</dbReference>
<feature type="domain" description="CBS" evidence="3">
    <location>
        <begin position="76"/>
        <end position="134"/>
    </location>
</feature>
<reference evidence="4 5" key="1">
    <citation type="submission" date="2016-10" db="EMBL/GenBank/DDBJ databases">
        <title>Alkaliphiles isolated from bioreactors.</title>
        <authorList>
            <person name="Salah Z."/>
            <person name="Rout S.P."/>
            <person name="Humphreys P.N."/>
        </authorList>
    </citation>
    <scope>NUCLEOTIDE SEQUENCE [LARGE SCALE GENOMIC DNA]</scope>
    <source>
        <strain evidence="4 5">ZS02</strain>
    </source>
</reference>